<keyword evidence="3" id="KW-1185">Reference proteome</keyword>
<dbReference type="EMBL" id="JBANMG010000002">
    <property type="protein sequence ID" value="KAK6956492.1"/>
    <property type="molecule type" value="Genomic_DNA"/>
</dbReference>
<organism evidence="2 3">
    <name type="scientific">Daldinia eschscholtzii</name>
    <dbReference type="NCBI Taxonomy" id="292717"/>
    <lineage>
        <taxon>Eukaryota</taxon>
        <taxon>Fungi</taxon>
        <taxon>Dikarya</taxon>
        <taxon>Ascomycota</taxon>
        <taxon>Pezizomycotina</taxon>
        <taxon>Sordariomycetes</taxon>
        <taxon>Xylariomycetidae</taxon>
        <taxon>Xylariales</taxon>
        <taxon>Hypoxylaceae</taxon>
        <taxon>Daldinia</taxon>
    </lineage>
</organism>
<feature type="compositionally biased region" description="Polar residues" evidence="1">
    <location>
        <begin position="11"/>
        <end position="32"/>
    </location>
</feature>
<feature type="compositionally biased region" description="Polar residues" evidence="1">
    <location>
        <begin position="184"/>
        <end position="198"/>
    </location>
</feature>
<accession>A0AAX6MWD6</accession>
<dbReference type="AlphaFoldDB" id="A0AAX6MWD6"/>
<sequence>MQQANHRRLSMLSTPAQDLPTLSANATSSSHKPNVAYSRNPLPIPAAYGYLPQPMWSQEYRSIQGGPRAIPLRMHRGTVNRVESHQIPIQLLQLPSDRPYSVPVYLNHRTSSDSDGSFTHPPRPATSLDLDSADKSRSSHPSVFPQHQVAGKTENDLSTLRTASPKEPEYFKGPFRAARPVANRGSQKVPQSSTSTVEGNDREPSQGAIPPEKRTGGVVQGQKRTTSSIDGKTNPSKRIKFNVIQNQFQTATTLRTSERLPVGKTSDMGLLQTRETKPISRDTAAKEVDLLACEESNNNMTTTQGLDTTGDITDSGIRCKELTRYRTIGLIPPNPYNIINKADQLEKPQSSRALRNVQSARNIETIDISTTASTLTLSNTMPQNLRVENQNLNAVHHQYTDTATQCGILFGAASSEAQLETVGASNSNHSHNLYDEAVANSTAKEGGEHRSKNLDLQLSRIEDFLCAQDKHGMDTFIDTKLCSKGVNILETLTNELLLGLAVRDVKLLEDIAEIM</sequence>
<protein>
    <submittedName>
        <fullName evidence="2">Uncharacterized protein</fullName>
    </submittedName>
</protein>
<name>A0AAX6MWD6_9PEZI</name>
<evidence type="ECO:0000313" key="2">
    <source>
        <dbReference type="EMBL" id="KAK6956492.1"/>
    </source>
</evidence>
<comment type="caution">
    <text evidence="2">The sequence shown here is derived from an EMBL/GenBank/DDBJ whole genome shotgun (WGS) entry which is preliminary data.</text>
</comment>
<gene>
    <name evidence="2" type="ORF">Daesc_001770</name>
</gene>
<evidence type="ECO:0000256" key="1">
    <source>
        <dbReference type="SAM" id="MobiDB-lite"/>
    </source>
</evidence>
<proteinExistence type="predicted"/>
<reference evidence="2 3" key="1">
    <citation type="journal article" date="2024" name="Front Chem Biol">
        <title>Unveiling the potential of Daldinia eschscholtzii MFLUCC 19-0629 through bioactivity and bioinformatics studies for enhanced sustainable agriculture production.</title>
        <authorList>
            <person name="Brooks S."/>
            <person name="Weaver J.A."/>
            <person name="Klomchit A."/>
            <person name="Alharthi S.A."/>
            <person name="Onlamun T."/>
            <person name="Nurani R."/>
            <person name="Vong T.K."/>
            <person name="Alberti F."/>
            <person name="Greco C."/>
        </authorList>
    </citation>
    <scope>NUCLEOTIDE SEQUENCE [LARGE SCALE GENOMIC DNA]</scope>
    <source>
        <strain evidence="2">MFLUCC 19-0629</strain>
    </source>
</reference>
<feature type="region of interest" description="Disordered" evidence="1">
    <location>
        <begin position="1"/>
        <end position="37"/>
    </location>
</feature>
<feature type="region of interest" description="Disordered" evidence="1">
    <location>
        <begin position="105"/>
        <end position="235"/>
    </location>
</feature>
<dbReference type="Proteomes" id="UP001369815">
    <property type="component" value="Unassembled WGS sequence"/>
</dbReference>
<evidence type="ECO:0000313" key="3">
    <source>
        <dbReference type="Proteomes" id="UP001369815"/>
    </source>
</evidence>
<feature type="compositionally biased region" description="Polar residues" evidence="1">
    <location>
        <begin position="222"/>
        <end position="234"/>
    </location>
</feature>